<evidence type="ECO:0000313" key="2">
    <source>
        <dbReference type="Proteomes" id="UP000808349"/>
    </source>
</evidence>
<name>A0A9D7XG54_9BACT</name>
<organism evidence="1 2">
    <name type="scientific">Candidatus Defluviibacterium haderslevense</name>
    <dbReference type="NCBI Taxonomy" id="2981993"/>
    <lineage>
        <taxon>Bacteria</taxon>
        <taxon>Pseudomonadati</taxon>
        <taxon>Bacteroidota</taxon>
        <taxon>Saprospiria</taxon>
        <taxon>Saprospirales</taxon>
        <taxon>Saprospiraceae</taxon>
        <taxon>Candidatus Defluviibacterium</taxon>
    </lineage>
</organism>
<dbReference type="Gene3D" id="3.40.50.410">
    <property type="entry name" value="von Willebrand factor, type A domain"/>
    <property type="match status" value="1"/>
</dbReference>
<evidence type="ECO:0008006" key="3">
    <source>
        <dbReference type="Google" id="ProtNLM"/>
    </source>
</evidence>
<comment type="caution">
    <text evidence="1">The sequence shown here is derived from an EMBL/GenBank/DDBJ whole genome shotgun (WGS) entry which is preliminary data.</text>
</comment>
<sequence>MHGISFNASLVDGDIKSLFDELFRILKDLLLATGGDINESIQWIHELDRKFQFTTPNYGMADFLRELESQGYIRTDHRNLKKSTKLSSKMELALRKGAFEELFGNILKAKPGRHNTNKQGKGDEWSGDLKPYQFGDNLERINAQESIKNAMMNPYNDQFSLTENDLFIQQSFDQSQTSTVLMIDISHYMILYGEDRITPAKKVGLALAQMLIQFYPKDTLDILVFGDDAWKIELKDLPYLQVGPYHTNTVAGLELAINLLNKRKNPNKKIMMITDGKPTCIKKGNEYYKNSFGLDRQILNRTLALATKCRKLGIDITTFMVATDPFLIEFVEAFSKANQGKAFYTALDGLGEQILINYRDEKKQ</sequence>
<evidence type="ECO:0000313" key="1">
    <source>
        <dbReference type="EMBL" id="MBK9719650.1"/>
    </source>
</evidence>
<protein>
    <recommendedName>
        <fullName evidence="3">VWFA domain-containing protein</fullName>
    </recommendedName>
</protein>
<dbReference type="Proteomes" id="UP000808349">
    <property type="component" value="Unassembled WGS sequence"/>
</dbReference>
<accession>A0A9D7XG54</accession>
<dbReference type="AlphaFoldDB" id="A0A9D7XG54"/>
<proteinExistence type="predicted"/>
<dbReference type="EMBL" id="JADKFW010000021">
    <property type="protein sequence ID" value="MBK9719650.1"/>
    <property type="molecule type" value="Genomic_DNA"/>
</dbReference>
<dbReference type="InterPro" id="IPR036465">
    <property type="entry name" value="vWFA_dom_sf"/>
</dbReference>
<dbReference type="CDD" id="cd00198">
    <property type="entry name" value="vWFA"/>
    <property type="match status" value="1"/>
</dbReference>
<reference evidence="1 2" key="1">
    <citation type="submission" date="2020-10" db="EMBL/GenBank/DDBJ databases">
        <title>Connecting structure to function with the recovery of over 1000 high-quality activated sludge metagenome-assembled genomes encoding full-length rRNA genes using long-read sequencing.</title>
        <authorList>
            <person name="Singleton C.M."/>
            <person name="Petriglieri F."/>
            <person name="Kristensen J.M."/>
            <person name="Kirkegaard R.H."/>
            <person name="Michaelsen T.Y."/>
            <person name="Andersen M.H."/>
            <person name="Karst S.M."/>
            <person name="Dueholm M.S."/>
            <person name="Nielsen P.H."/>
            <person name="Albertsen M."/>
        </authorList>
    </citation>
    <scope>NUCLEOTIDE SEQUENCE [LARGE SCALE GENOMIC DNA]</scope>
    <source>
        <strain evidence="1">Ribe_18-Q3-R11-54_BAT3C.373</strain>
    </source>
</reference>
<dbReference type="SUPFAM" id="SSF53300">
    <property type="entry name" value="vWA-like"/>
    <property type="match status" value="1"/>
</dbReference>
<gene>
    <name evidence="1" type="ORF">IPO85_19455</name>
</gene>